<dbReference type="RefSeq" id="WP_380540565.1">
    <property type="nucleotide sequence ID" value="NZ_JBHFAB010000023.1"/>
</dbReference>
<feature type="signal peptide" evidence="1">
    <location>
        <begin position="1"/>
        <end position="28"/>
    </location>
</feature>
<evidence type="ECO:0008006" key="4">
    <source>
        <dbReference type="Google" id="ProtNLM"/>
    </source>
</evidence>
<protein>
    <recommendedName>
        <fullName evidence="4">Secreted protein</fullName>
    </recommendedName>
</protein>
<evidence type="ECO:0000313" key="3">
    <source>
        <dbReference type="Proteomes" id="UP001592531"/>
    </source>
</evidence>
<gene>
    <name evidence="2" type="ORF">ACEZDE_25980</name>
</gene>
<evidence type="ECO:0000256" key="1">
    <source>
        <dbReference type="SAM" id="SignalP"/>
    </source>
</evidence>
<name>A0ABV6W252_9ACTN</name>
<evidence type="ECO:0000313" key="2">
    <source>
        <dbReference type="EMBL" id="MFC1420060.1"/>
    </source>
</evidence>
<reference evidence="2 3" key="1">
    <citation type="submission" date="2024-09" db="EMBL/GenBank/DDBJ databases">
        <authorList>
            <person name="Lee S.D."/>
        </authorList>
    </citation>
    <scope>NUCLEOTIDE SEQUENCE [LARGE SCALE GENOMIC DNA]</scope>
    <source>
        <strain evidence="2 3">N8-3</strain>
    </source>
</reference>
<accession>A0ABV6W252</accession>
<keyword evidence="1" id="KW-0732">Signal</keyword>
<comment type="caution">
    <text evidence="2">The sequence shown here is derived from an EMBL/GenBank/DDBJ whole genome shotgun (WGS) entry which is preliminary data.</text>
</comment>
<organism evidence="2 3">
    <name type="scientific">Streptacidiphilus cavernicola</name>
    <dbReference type="NCBI Taxonomy" id="3342716"/>
    <lineage>
        <taxon>Bacteria</taxon>
        <taxon>Bacillati</taxon>
        <taxon>Actinomycetota</taxon>
        <taxon>Actinomycetes</taxon>
        <taxon>Kitasatosporales</taxon>
        <taxon>Streptomycetaceae</taxon>
        <taxon>Streptacidiphilus</taxon>
    </lineage>
</organism>
<proteinExistence type="predicted"/>
<feature type="chain" id="PRO_5046437657" description="Secreted protein" evidence="1">
    <location>
        <begin position="29"/>
        <end position="162"/>
    </location>
</feature>
<dbReference type="EMBL" id="JBHFAB010000023">
    <property type="protein sequence ID" value="MFC1420060.1"/>
    <property type="molecule type" value="Genomic_DNA"/>
</dbReference>
<sequence length="162" mass="16577">MGISMRAAAGTAAAALTAVVMATSPASATTASTTWNLPGGDTFQVNAWHCGTYVSACSWTTSTKLLGSTPFNASWIRNKASLQAHGVSASLSISSSPSASISWTSKSLGSVTWTNTNNWDSDFSGVMKPGWTTVYVSTQSCGSAKVNSSISVSEKCVYAGAA</sequence>
<dbReference type="Proteomes" id="UP001592531">
    <property type="component" value="Unassembled WGS sequence"/>
</dbReference>
<keyword evidence="3" id="KW-1185">Reference proteome</keyword>